<dbReference type="RefSeq" id="WP_231057803.1">
    <property type="nucleotide sequence ID" value="NZ_JAJNOC010000002.1"/>
</dbReference>
<dbReference type="InterPro" id="IPR029069">
    <property type="entry name" value="HotDog_dom_sf"/>
</dbReference>
<dbReference type="CDD" id="cd03450">
    <property type="entry name" value="NodN"/>
    <property type="match status" value="1"/>
</dbReference>
<dbReference type="Proteomes" id="UP001179361">
    <property type="component" value="Unassembled WGS sequence"/>
</dbReference>
<sequence length="151" mass="16420">MPEHLRFDSLPALVGHELGVSDWFLVDQGRVNGFAEATEDRQWIHVDPERCARESPFGAPVAHGFLTLSLLPAMLESAIRIEGMRMGLNYGLNKVRFPAPLPVGSRVRGRWLLAAAEPIAGGVQLSWAVTVESEGGAKPVCAAEFLVRAYA</sequence>
<comment type="caution">
    <text evidence="2">The sequence shown here is derived from an EMBL/GenBank/DDBJ whole genome shotgun (WGS) entry which is preliminary data.</text>
</comment>
<dbReference type="PANTHER" id="PTHR42993:SF1">
    <property type="entry name" value="MAOC-LIKE DEHYDRATASE DOMAIN-CONTAINING PROTEIN"/>
    <property type="match status" value="1"/>
</dbReference>
<protein>
    <submittedName>
        <fullName evidence="2">MaoC family dehydratase</fullName>
    </submittedName>
</protein>
<dbReference type="Gene3D" id="3.10.129.10">
    <property type="entry name" value="Hotdog Thioesterase"/>
    <property type="match status" value="1"/>
</dbReference>
<evidence type="ECO:0000259" key="1">
    <source>
        <dbReference type="Pfam" id="PF01575"/>
    </source>
</evidence>
<dbReference type="SUPFAM" id="SSF54637">
    <property type="entry name" value="Thioesterase/thiol ester dehydrase-isomerase"/>
    <property type="match status" value="1"/>
</dbReference>
<dbReference type="InterPro" id="IPR002539">
    <property type="entry name" value="MaoC-like_dom"/>
</dbReference>
<dbReference type="EMBL" id="JAJNOC010000002">
    <property type="protein sequence ID" value="MCD2516487.1"/>
    <property type="molecule type" value="Genomic_DNA"/>
</dbReference>
<dbReference type="Pfam" id="PF01575">
    <property type="entry name" value="MaoC_dehydratas"/>
    <property type="match status" value="1"/>
</dbReference>
<organism evidence="2 3">
    <name type="scientific">Massilia phyllostachyos</name>
    <dbReference type="NCBI Taxonomy" id="2898585"/>
    <lineage>
        <taxon>Bacteria</taxon>
        <taxon>Pseudomonadati</taxon>
        <taxon>Pseudomonadota</taxon>
        <taxon>Betaproteobacteria</taxon>
        <taxon>Burkholderiales</taxon>
        <taxon>Oxalobacteraceae</taxon>
        <taxon>Telluria group</taxon>
        <taxon>Massilia</taxon>
    </lineage>
</organism>
<name>A0ABS8Q5Y6_9BURK</name>
<dbReference type="PANTHER" id="PTHR42993">
    <property type="entry name" value="MAOC-LIKE DEHYDRATASE DOMAIN-CONTAINING PROTEIN"/>
    <property type="match status" value="1"/>
</dbReference>
<feature type="domain" description="MaoC-like" evidence="1">
    <location>
        <begin position="15"/>
        <end position="111"/>
    </location>
</feature>
<gene>
    <name evidence="2" type="ORF">LQ564_09205</name>
</gene>
<evidence type="ECO:0000313" key="2">
    <source>
        <dbReference type="EMBL" id="MCD2516487.1"/>
    </source>
</evidence>
<proteinExistence type="predicted"/>
<reference evidence="2" key="1">
    <citation type="submission" date="2021-11" db="EMBL/GenBank/DDBJ databases">
        <title>The complete genome of Massilia sp sp. G4R7.</title>
        <authorList>
            <person name="Liu L."/>
            <person name="Yue J."/>
            <person name="Yuan J."/>
            <person name="Yang F."/>
            <person name="Li L."/>
        </authorList>
    </citation>
    <scope>NUCLEOTIDE SEQUENCE</scope>
    <source>
        <strain evidence="2">G4R7</strain>
    </source>
</reference>
<evidence type="ECO:0000313" key="3">
    <source>
        <dbReference type="Proteomes" id="UP001179361"/>
    </source>
</evidence>
<accession>A0ABS8Q5Y6</accession>
<keyword evidence="3" id="KW-1185">Reference proteome</keyword>
<dbReference type="InterPro" id="IPR039375">
    <property type="entry name" value="NodN-like"/>
</dbReference>